<keyword evidence="6" id="KW-0560">Oxidoreductase</keyword>
<keyword evidence="4" id="KW-0274">FAD</keyword>
<evidence type="ECO:0000313" key="8">
    <source>
        <dbReference type="EMBL" id="KAK3055131.1"/>
    </source>
</evidence>
<dbReference type="Gene3D" id="3.50.50.60">
    <property type="entry name" value="FAD/NAD(P)-binding domain"/>
    <property type="match status" value="3"/>
</dbReference>
<evidence type="ECO:0000256" key="2">
    <source>
        <dbReference type="ARBA" id="ARBA00010139"/>
    </source>
</evidence>
<proteinExistence type="inferred from homology"/>
<dbReference type="Proteomes" id="UP001271007">
    <property type="component" value="Unassembled WGS sequence"/>
</dbReference>
<name>A0AAJ0DRZ4_9PEZI</name>
<dbReference type="PANTHER" id="PTHR43098:SF2">
    <property type="entry name" value="FAD-BINDING MONOOXYGENASE AUSB-RELATED"/>
    <property type="match status" value="1"/>
</dbReference>
<accession>A0AAJ0DRZ4</accession>
<dbReference type="SUPFAM" id="SSF51905">
    <property type="entry name" value="FAD/NAD(P)-binding domain"/>
    <property type="match status" value="3"/>
</dbReference>
<dbReference type="PANTHER" id="PTHR43098">
    <property type="entry name" value="L-ORNITHINE N(5)-MONOOXYGENASE-RELATED"/>
    <property type="match status" value="1"/>
</dbReference>
<comment type="caution">
    <text evidence="8">The sequence shown here is derived from an EMBL/GenBank/DDBJ whole genome shotgun (WGS) entry which is preliminary data.</text>
</comment>
<comment type="cofactor">
    <cofactor evidence="1">
        <name>FAD</name>
        <dbReference type="ChEBI" id="CHEBI:57692"/>
    </cofactor>
</comment>
<keyword evidence="3" id="KW-0285">Flavoprotein</keyword>
<feature type="region of interest" description="Disordered" evidence="7">
    <location>
        <begin position="1"/>
        <end position="21"/>
    </location>
</feature>
<sequence>MTQDEVDNVKASMPATDLNGPQVTGTGNFMEKYAAEREKRLDAKGVGQYIDLIESDKYGKFIEDPWVELGTPIKEPVPDGGRCKFLIAGGFGGTWYWNRYPGLMCDVESYIYLPLLEEMGYMPKRRYASGYEIREYCNSVCTKYGLHDRAMFQSRAKSMTWDEVKKDWVVEIVKKPKGGQESLLTLRTDFAMIAPGVLSNAKLPNVDGIDSFGGHMFHTARWDYNYTGGTPEQPDLTGLRGKKVAIVGTGATAVQAVPELAKYADELTIFQRTPSAIDERGNRDTDPEWFQTKVARHPGWFRERNLNFAAFLTNPGTRPAEDMVDDGWTHMPSYSALVGTRKPVTMENVQEHVGALHTYDYPRQERVRQRTKGIVDDSATAEALQAWYPSWCKRPCFHDEYLQAFNLENVKLVDTEGKSIDRIVEIGIEVAGKTYDVDVIIWSTGFRSPVVGSNAGKANIVVAGRNGVSMEDLAAKGELGTLHGTSVRHFPNFFTPAPSQVGFSANFTFVADTLTSHQVLIISEAMKRAEKGQKPVIEPSQEAMDEWAMRVLGGAATFAGMMGCTPSYFNKEGEIDRITDPAAQMNMAKYGIWPYGFQSYYDILQEWRGEGSMKGLEVSVVG</sequence>
<dbReference type="AlphaFoldDB" id="A0AAJ0DRZ4"/>
<dbReference type="InterPro" id="IPR050775">
    <property type="entry name" value="FAD-binding_Monooxygenases"/>
</dbReference>
<comment type="similarity">
    <text evidence="2">Belongs to the FAD-binding monooxygenase family.</text>
</comment>
<organism evidence="8 9">
    <name type="scientific">Extremus antarcticus</name>
    <dbReference type="NCBI Taxonomy" id="702011"/>
    <lineage>
        <taxon>Eukaryota</taxon>
        <taxon>Fungi</taxon>
        <taxon>Dikarya</taxon>
        <taxon>Ascomycota</taxon>
        <taxon>Pezizomycotina</taxon>
        <taxon>Dothideomycetes</taxon>
        <taxon>Dothideomycetidae</taxon>
        <taxon>Mycosphaerellales</taxon>
        <taxon>Extremaceae</taxon>
        <taxon>Extremus</taxon>
    </lineage>
</organism>
<dbReference type="InterPro" id="IPR036188">
    <property type="entry name" value="FAD/NAD-bd_sf"/>
</dbReference>
<gene>
    <name evidence="8" type="ORF">LTR09_003684</name>
</gene>
<dbReference type="EMBL" id="JAWDJX010000009">
    <property type="protein sequence ID" value="KAK3055131.1"/>
    <property type="molecule type" value="Genomic_DNA"/>
</dbReference>
<evidence type="ECO:0000256" key="3">
    <source>
        <dbReference type="ARBA" id="ARBA00022630"/>
    </source>
</evidence>
<evidence type="ECO:0000256" key="6">
    <source>
        <dbReference type="ARBA" id="ARBA00023002"/>
    </source>
</evidence>
<evidence type="ECO:0000313" key="9">
    <source>
        <dbReference type="Proteomes" id="UP001271007"/>
    </source>
</evidence>
<keyword evidence="5" id="KW-0521">NADP</keyword>
<protein>
    <submittedName>
        <fullName evidence="8">Uncharacterized protein</fullName>
    </submittedName>
</protein>
<evidence type="ECO:0000256" key="4">
    <source>
        <dbReference type="ARBA" id="ARBA00022827"/>
    </source>
</evidence>
<evidence type="ECO:0000256" key="5">
    <source>
        <dbReference type="ARBA" id="ARBA00022857"/>
    </source>
</evidence>
<evidence type="ECO:0000256" key="7">
    <source>
        <dbReference type="SAM" id="MobiDB-lite"/>
    </source>
</evidence>
<evidence type="ECO:0000256" key="1">
    <source>
        <dbReference type="ARBA" id="ARBA00001974"/>
    </source>
</evidence>
<keyword evidence="9" id="KW-1185">Reference proteome</keyword>
<dbReference type="GO" id="GO:0016491">
    <property type="term" value="F:oxidoreductase activity"/>
    <property type="evidence" value="ECO:0007669"/>
    <property type="project" value="UniProtKB-KW"/>
</dbReference>
<reference evidence="8" key="1">
    <citation type="submission" date="2023-04" db="EMBL/GenBank/DDBJ databases">
        <title>Black Yeasts Isolated from many extreme environments.</title>
        <authorList>
            <person name="Coleine C."/>
            <person name="Stajich J.E."/>
            <person name="Selbmann L."/>
        </authorList>
    </citation>
    <scope>NUCLEOTIDE SEQUENCE</scope>
    <source>
        <strain evidence="8">CCFEE 5312</strain>
    </source>
</reference>